<feature type="region of interest" description="Disordered" evidence="1">
    <location>
        <begin position="1"/>
        <end position="22"/>
    </location>
</feature>
<name>A0A061EWI7_THECC</name>
<evidence type="ECO:0000313" key="2">
    <source>
        <dbReference type="EMBL" id="EOY09460.1"/>
    </source>
</evidence>
<organism evidence="2 3">
    <name type="scientific">Theobroma cacao</name>
    <name type="common">Cacao</name>
    <name type="synonym">Cocoa</name>
    <dbReference type="NCBI Taxonomy" id="3641"/>
    <lineage>
        <taxon>Eukaryota</taxon>
        <taxon>Viridiplantae</taxon>
        <taxon>Streptophyta</taxon>
        <taxon>Embryophyta</taxon>
        <taxon>Tracheophyta</taxon>
        <taxon>Spermatophyta</taxon>
        <taxon>Magnoliopsida</taxon>
        <taxon>eudicotyledons</taxon>
        <taxon>Gunneridae</taxon>
        <taxon>Pentapetalae</taxon>
        <taxon>rosids</taxon>
        <taxon>malvids</taxon>
        <taxon>Malvales</taxon>
        <taxon>Malvaceae</taxon>
        <taxon>Byttnerioideae</taxon>
        <taxon>Theobroma</taxon>
    </lineage>
</organism>
<dbReference type="HOGENOM" id="CLU_2311266_0_0_1"/>
<dbReference type="Gramene" id="EOY09460">
    <property type="protein sequence ID" value="EOY09460"/>
    <property type="gene ID" value="TCM_024875"/>
</dbReference>
<dbReference type="InParanoid" id="A0A061EWI7"/>
<proteinExistence type="predicted"/>
<reference evidence="2 3" key="1">
    <citation type="journal article" date="2013" name="Genome Biol.">
        <title>The genome sequence of the most widely cultivated cacao type and its use to identify candidate genes regulating pod color.</title>
        <authorList>
            <person name="Motamayor J.C."/>
            <person name="Mockaitis K."/>
            <person name="Schmutz J."/>
            <person name="Haiminen N."/>
            <person name="Iii D.L."/>
            <person name="Cornejo O."/>
            <person name="Findley S.D."/>
            <person name="Zheng P."/>
            <person name="Utro F."/>
            <person name="Royaert S."/>
            <person name="Saski C."/>
            <person name="Jenkins J."/>
            <person name="Podicheti R."/>
            <person name="Zhao M."/>
            <person name="Scheffler B.E."/>
            <person name="Stack J.C."/>
            <person name="Feltus F.A."/>
            <person name="Mustiga G.M."/>
            <person name="Amores F."/>
            <person name="Phillips W."/>
            <person name="Marelli J.P."/>
            <person name="May G.D."/>
            <person name="Shapiro H."/>
            <person name="Ma J."/>
            <person name="Bustamante C.D."/>
            <person name="Schnell R.J."/>
            <person name="Main D."/>
            <person name="Gilbert D."/>
            <person name="Parida L."/>
            <person name="Kuhn D.N."/>
        </authorList>
    </citation>
    <scope>NUCLEOTIDE SEQUENCE [LARGE SCALE GENOMIC DNA]</scope>
    <source>
        <strain evidence="3">cv. Matina 1-6</strain>
    </source>
</reference>
<dbReference type="AlphaFoldDB" id="A0A061EWI7"/>
<accession>A0A061EWI7</accession>
<keyword evidence="3" id="KW-1185">Reference proteome</keyword>
<dbReference type="EMBL" id="CM001883">
    <property type="protein sequence ID" value="EOY09460.1"/>
    <property type="molecule type" value="Genomic_DNA"/>
</dbReference>
<evidence type="ECO:0000313" key="3">
    <source>
        <dbReference type="Proteomes" id="UP000026915"/>
    </source>
</evidence>
<protein>
    <submittedName>
        <fullName evidence="2">Uncharacterized protein</fullName>
    </submittedName>
</protein>
<dbReference type="Proteomes" id="UP000026915">
    <property type="component" value="Chromosome 5"/>
</dbReference>
<evidence type="ECO:0000256" key="1">
    <source>
        <dbReference type="SAM" id="MobiDB-lite"/>
    </source>
</evidence>
<gene>
    <name evidence="2" type="ORF">TCM_024875</name>
</gene>
<sequence>MPLLPFPQKKAKEEKKQQPSAGSKVISRVCFNSFINVTLQYIFKEKWFIYSVSTHAGTLVSVNHLLCKAHYATDNSLASLAFAHSSLTMSIPNKRFQLIC</sequence>